<evidence type="ECO:0000313" key="2">
    <source>
        <dbReference type="EMBL" id="CAK92075.1"/>
    </source>
</evidence>
<proteinExistence type="predicted"/>
<evidence type="ECO:0000313" key="3">
    <source>
        <dbReference type="Proteomes" id="UP000000600"/>
    </source>
</evidence>
<dbReference type="Proteomes" id="UP000000600">
    <property type="component" value="Unassembled WGS sequence"/>
</dbReference>
<name>A0E9V8_PARTE</name>
<dbReference type="InterPro" id="IPR016024">
    <property type="entry name" value="ARM-type_fold"/>
</dbReference>
<dbReference type="KEGG" id="ptm:GSPATT00024806001"/>
<accession>A0E9V8</accession>
<protein>
    <recommendedName>
        <fullName evidence="1">PIK helical domain-containing protein</fullName>
    </recommendedName>
</protein>
<evidence type="ECO:0000259" key="1">
    <source>
        <dbReference type="PROSITE" id="PS51545"/>
    </source>
</evidence>
<organism evidence="2 3">
    <name type="scientific">Paramecium tetraurelia</name>
    <dbReference type="NCBI Taxonomy" id="5888"/>
    <lineage>
        <taxon>Eukaryota</taxon>
        <taxon>Sar</taxon>
        <taxon>Alveolata</taxon>
        <taxon>Ciliophora</taxon>
        <taxon>Intramacronucleata</taxon>
        <taxon>Oligohymenophorea</taxon>
        <taxon>Peniculida</taxon>
        <taxon>Parameciidae</taxon>
        <taxon>Paramecium</taxon>
    </lineage>
</organism>
<dbReference type="SUPFAM" id="SSF48371">
    <property type="entry name" value="ARM repeat"/>
    <property type="match status" value="1"/>
</dbReference>
<dbReference type="Gene3D" id="1.25.40.70">
    <property type="entry name" value="Phosphatidylinositol 3-kinase, accessory domain (PIK)"/>
    <property type="match status" value="1"/>
</dbReference>
<gene>
    <name evidence="2" type="ORF">GSPATT00024806001</name>
</gene>
<dbReference type="GeneID" id="5045257"/>
<feature type="domain" description="PIK helical" evidence="1">
    <location>
        <begin position="1"/>
        <end position="91"/>
    </location>
</feature>
<dbReference type="AlphaFoldDB" id="A0E9V8"/>
<dbReference type="InParanoid" id="A0E9V8"/>
<dbReference type="EMBL" id="CT868666">
    <property type="protein sequence ID" value="CAK92075.1"/>
    <property type="molecule type" value="Genomic_DNA"/>
</dbReference>
<dbReference type="InterPro" id="IPR042236">
    <property type="entry name" value="PI3K_accessory_sf"/>
</dbReference>
<dbReference type="RefSeq" id="XP_001459472.1">
    <property type="nucleotide sequence ID" value="XM_001459435.1"/>
</dbReference>
<dbReference type="InterPro" id="IPR001263">
    <property type="entry name" value="PI3K_accessory_dom"/>
</dbReference>
<dbReference type="HOGENOM" id="CLU_2431746_0_0_1"/>
<sequence>MIIVTHNLQQIENYTKIFLYWKPPQIQSLLKYITDQFQSYSDVQLFFKNHMKRLHSEKIIFYLSQILQSLASKSGQFIKTFLIEYAQKSVY</sequence>
<reference evidence="2 3" key="1">
    <citation type="journal article" date="2006" name="Nature">
        <title>Global trends of whole-genome duplications revealed by the ciliate Paramecium tetraurelia.</title>
        <authorList>
            <consortium name="Genoscope"/>
            <person name="Aury J.-M."/>
            <person name="Jaillon O."/>
            <person name="Duret L."/>
            <person name="Noel B."/>
            <person name="Jubin C."/>
            <person name="Porcel B.M."/>
            <person name="Segurens B."/>
            <person name="Daubin V."/>
            <person name="Anthouard V."/>
            <person name="Aiach N."/>
            <person name="Arnaiz O."/>
            <person name="Billaut A."/>
            <person name="Beisson J."/>
            <person name="Blanc I."/>
            <person name="Bouhouche K."/>
            <person name="Camara F."/>
            <person name="Duharcourt S."/>
            <person name="Guigo R."/>
            <person name="Gogendeau D."/>
            <person name="Katinka M."/>
            <person name="Keller A.-M."/>
            <person name="Kissmehl R."/>
            <person name="Klotz C."/>
            <person name="Koll F."/>
            <person name="Le Moue A."/>
            <person name="Lepere C."/>
            <person name="Malinsky S."/>
            <person name="Nowacki M."/>
            <person name="Nowak J.K."/>
            <person name="Plattner H."/>
            <person name="Poulain J."/>
            <person name="Ruiz F."/>
            <person name="Serrano V."/>
            <person name="Zagulski M."/>
            <person name="Dessen P."/>
            <person name="Betermier M."/>
            <person name="Weissenbach J."/>
            <person name="Scarpelli C."/>
            <person name="Schachter V."/>
            <person name="Sperling L."/>
            <person name="Meyer E."/>
            <person name="Cohen J."/>
            <person name="Wincker P."/>
        </authorList>
    </citation>
    <scope>NUCLEOTIDE SEQUENCE [LARGE SCALE GENOMIC DNA]</scope>
    <source>
        <strain evidence="2 3">Stock d4-2</strain>
    </source>
</reference>
<keyword evidence="3" id="KW-1185">Reference proteome</keyword>
<dbReference type="PROSITE" id="PS51545">
    <property type="entry name" value="PIK_HELICAL"/>
    <property type="match status" value="1"/>
</dbReference>